<dbReference type="InterPro" id="IPR003316">
    <property type="entry name" value="E2F_WHTH_DNA-bd_dom"/>
</dbReference>
<comment type="subcellular location">
    <subcellularLocation>
        <location evidence="5">Nucleus</location>
    </subcellularLocation>
</comment>
<organism evidence="8">
    <name type="scientific">Leptocylindrus danicus</name>
    <dbReference type="NCBI Taxonomy" id="163516"/>
    <lineage>
        <taxon>Eukaryota</taxon>
        <taxon>Sar</taxon>
        <taxon>Stramenopiles</taxon>
        <taxon>Ochrophyta</taxon>
        <taxon>Bacillariophyta</taxon>
        <taxon>Coscinodiscophyceae</taxon>
        <taxon>Chaetocerotophycidae</taxon>
        <taxon>Leptocylindrales</taxon>
        <taxon>Leptocylindraceae</taxon>
        <taxon>Leptocylindrus</taxon>
    </lineage>
</organism>
<evidence type="ECO:0000256" key="2">
    <source>
        <dbReference type="ARBA" id="ARBA00023015"/>
    </source>
</evidence>
<feature type="compositionally biased region" description="Low complexity" evidence="6">
    <location>
        <begin position="340"/>
        <end position="376"/>
    </location>
</feature>
<accession>A0A7S2NXS2</accession>
<dbReference type="EMBL" id="HBGY01008853">
    <property type="protein sequence ID" value="CAD9566698.1"/>
    <property type="molecule type" value="Transcribed_RNA"/>
</dbReference>
<dbReference type="PANTHER" id="PTHR12081:SF18">
    <property type="entry name" value="TRANSCRIPTION FACTOR E2F2-RELATED"/>
    <property type="match status" value="1"/>
</dbReference>
<protein>
    <recommendedName>
        <fullName evidence="7">E2F/DP family winged-helix DNA-binding domain-containing protein</fullName>
    </recommendedName>
</protein>
<dbReference type="Gene3D" id="6.10.250.540">
    <property type="match status" value="1"/>
</dbReference>
<evidence type="ECO:0000256" key="5">
    <source>
        <dbReference type="RuleBase" id="RU003796"/>
    </source>
</evidence>
<keyword evidence="4 5" id="KW-0804">Transcription</keyword>
<dbReference type="InterPro" id="IPR036390">
    <property type="entry name" value="WH_DNA-bd_sf"/>
</dbReference>
<dbReference type="InterPro" id="IPR037241">
    <property type="entry name" value="E2F-DP_heterodim"/>
</dbReference>
<keyword evidence="3 5" id="KW-0238">DNA-binding</keyword>
<dbReference type="SUPFAM" id="SSF46785">
    <property type="entry name" value="Winged helix' DNA-binding domain"/>
    <property type="match status" value="1"/>
</dbReference>
<dbReference type="GO" id="GO:0090575">
    <property type="term" value="C:RNA polymerase II transcription regulator complex"/>
    <property type="evidence" value="ECO:0007669"/>
    <property type="project" value="TreeGrafter"/>
</dbReference>
<dbReference type="GO" id="GO:0000978">
    <property type="term" value="F:RNA polymerase II cis-regulatory region sequence-specific DNA binding"/>
    <property type="evidence" value="ECO:0007669"/>
    <property type="project" value="InterPro"/>
</dbReference>
<reference evidence="8" key="1">
    <citation type="submission" date="2021-01" db="EMBL/GenBank/DDBJ databases">
        <authorList>
            <person name="Corre E."/>
            <person name="Pelletier E."/>
            <person name="Niang G."/>
            <person name="Scheremetjew M."/>
            <person name="Finn R."/>
            <person name="Kale V."/>
            <person name="Holt S."/>
            <person name="Cochrane G."/>
            <person name="Meng A."/>
            <person name="Brown T."/>
            <person name="Cohen L."/>
        </authorList>
    </citation>
    <scope>NUCLEOTIDE SEQUENCE</scope>
    <source>
        <strain evidence="8">B650</strain>
    </source>
</reference>
<dbReference type="PANTHER" id="PTHR12081">
    <property type="entry name" value="TRANSCRIPTION FACTOR E2F"/>
    <property type="match status" value="1"/>
</dbReference>
<dbReference type="GO" id="GO:0000981">
    <property type="term" value="F:DNA-binding transcription factor activity, RNA polymerase II-specific"/>
    <property type="evidence" value="ECO:0007669"/>
    <property type="project" value="TreeGrafter"/>
</dbReference>
<evidence type="ECO:0000256" key="3">
    <source>
        <dbReference type="ARBA" id="ARBA00023125"/>
    </source>
</evidence>
<dbReference type="Pfam" id="PF02319">
    <property type="entry name" value="WHD_E2F_TDP"/>
    <property type="match status" value="1"/>
</dbReference>
<evidence type="ECO:0000259" key="7">
    <source>
        <dbReference type="SMART" id="SM01372"/>
    </source>
</evidence>
<dbReference type="SUPFAM" id="SSF144074">
    <property type="entry name" value="E2F-DP heterodimerization region"/>
    <property type="match status" value="1"/>
</dbReference>
<sequence length="519" mass="57564">MAAAQEASGTPSERKRRSARTVPHQPQYSFSDNFSSPPPSASRHGASMTLNDITQLFLSYIRRLPDPENIDLNDFCTEYQVTKRRIYDITNVMEGVELLEKRNKNILAWMGGTPGEPAGNDDVPDEAIFQRRDAAQRELDSIITEEKDLDKYIDMIRNEQYGDKLYLPFATIRENYNPQETLLGIRAPRGTMLEVPDPDEDMPAGRRRFQAYLSTPGVDAGIITFHVIHHDHVRDSALPPQPPQIPHNPFAHMPRFMPPPAGTMAGPPHVHGAPIPPPGYPYMHPHMMPGHHPPVMNHPMYGMQFPPGYPTPQQHLAAAKAASDVISGATAVSKKRKLQPKTQKSQSSPLQPQAQASMPPLPTQQMIPAQPQAQPPVEDRKVSAVPAKSPTAEQSSPRLQPVNSLTGTPPRAKKDITGTPPRRTTIAELETPIRATPLRNVSLFSNDFQSPNLSLLETPNANINLGSFQESPMTMTLQSPVFSRLGRGNHDDFFDQGFFSKSFESKDPFECKDEDASSP</sequence>
<dbReference type="AlphaFoldDB" id="A0A7S2NXS2"/>
<feature type="region of interest" description="Disordered" evidence="6">
    <location>
        <begin position="1"/>
        <end position="46"/>
    </location>
</feature>
<feature type="domain" description="E2F/DP family winged-helix DNA-binding" evidence="7">
    <location>
        <begin position="45"/>
        <end position="111"/>
    </location>
</feature>
<name>A0A7S2NXS2_9STRA</name>
<gene>
    <name evidence="8" type="ORF">LDAN0321_LOCUS5584</name>
</gene>
<evidence type="ECO:0000256" key="6">
    <source>
        <dbReference type="SAM" id="MobiDB-lite"/>
    </source>
</evidence>
<dbReference type="InterPro" id="IPR036388">
    <property type="entry name" value="WH-like_DNA-bd_sf"/>
</dbReference>
<dbReference type="SMART" id="SM01372">
    <property type="entry name" value="E2F_TDP"/>
    <property type="match status" value="1"/>
</dbReference>
<proteinExistence type="inferred from homology"/>
<dbReference type="InterPro" id="IPR015633">
    <property type="entry name" value="E2F"/>
</dbReference>
<keyword evidence="2 5" id="KW-0805">Transcription regulation</keyword>
<evidence type="ECO:0000256" key="1">
    <source>
        <dbReference type="ARBA" id="ARBA00010940"/>
    </source>
</evidence>
<evidence type="ECO:0000256" key="4">
    <source>
        <dbReference type="ARBA" id="ARBA00023163"/>
    </source>
</evidence>
<evidence type="ECO:0000313" key="8">
    <source>
        <dbReference type="EMBL" id="CAD9566698.1"/>
    </source>
</evidence>
<keyword evidence="5" id="KW-0539">Nucleus</keyword>
<dbReference type="Gene3D" id="1.10.10.10">
    <property type="entry name" value="Winged helix-like DNA-binding domain superfamily/Winged helix DNA-binding domain"/>
    <property type="match status" value="1"/>
</dbReference>
<feature type="region of interest" description="Disordered" evidence="6">
    <location>
        <begin position="330"/>
        <end position="421"/>
    </location>
</feature>
<feature type="compositionally biased region" description="Polar residues" evidence="6">
    <location>
        <begin position="391"/>
        <end position="407"/>
    </location>
</feature>
<comment type="similarity">
    <text evidence="1 5">Belongs to the E2F/DP family.</text>
</comment>